<name>A0ABS8Z8T0_9PSEU</name>
<dbReference type="SUPFAM" id="SSF53474">
    <property type="entry name" value="alpha/beta-Hydrolases"/>
    <property type="match status" value="1"/>
</dbReference>
<dbReference type="Pfam" id="PF12697">
    <property type="entry name" value="Abhydrolase_6"/>
    <property type="match status" value="1"/>
</dbReference>
<feature type="domain" description="AB hydrolase-1" evidence="1">
    <location>
        <begin position="22"/>
        <end position="198"/>
    </location>
</feature>
<dbReference type="RefSeq" id="WP_233725804.1">
    <property type="nucleotide sequence ID" value="NZ_JAJVCN010000001.1"/>
</dbReference>
<gene>
    <name evidence="2" type="ORF">LWC34_15735</name>
</gene>
<dbReference type="Gene3D" id="3.40.50.1820">
    <property type="entry name" value="alpha/beta hydrolase"/>
    <property type="match status" value="1"/>
</dbReference>
<dbReference type="InterPro" id="IPR052897">
    <property type="entry name" value="Sec-Metab_Biosynth_Hydrolase"/>
</dbReference>
<sequence length="200" mass="21024">MIRRLPQADVTARAVANPLRGLTYDSAYVANAIADVEGPVVLVGHSYAGAVIGAASAQAQNVTALVYVAAFVPDEGESPFELTARFAESDLGNSLRPSSYPLPEGGTALEMYMSDDAFRHVLAADLPEDVTSVLVVSQRPVAANALGEKSGPVGWKSLPSWHAIATADHALNPEVQRFGAKRAGSTTVEIDGSHLIHVTY</sequence>
<keyword evidence="2" id="KW-0378">Hydrolase</keyword>
<accession>A0ABS8Z8T0</accession>
<dbReference type="Proteomes" id="UP001521150">
    <property type="component" value="Unassembled WGS sequence"/>
</dbReference>
<comment type="caution">
    <text evidence="2">The sequence shown here is derived from an EMBL/GenBank/DDBJ whole genome shotgun (WGS) entry which is preliminary data.</text>
</comment>
<evidence type="ECO:0000313" key="2">
    <source>
        <dbReference type="EMBL" id="MCE7004276.1"/>
    </source>
</evidence>
<reference evidence="2 3" key="1">
    <citation type="submission" date="2021-12" db="EMBL/GenBank/DDBJ databases">
        <title>Genome sequence of Kibdelosporangium philippinense ATCC 49844.</title>
        <authorList>
            <person name="Fedorov E.A."/>
            <person name="Omeragic M."/>
            <person name="Shalygina K.F."/>
            <person name="Maclea K.S."/>
        </authorList>
    </citation>
    <scope>NUCLEOTIDE SEQUENCE [LARGE SCALE GENOMIC DNA]</scope>
    <source>
        <strain evidence="2 3">ATCC 49844</strain>
    </source>
</reference>
<dbReference type="PANTHER" id="PTHR37017:SF11">
    <property type="entry name" value="ESTERASE_LIPASE_THIOESTERASE DOMAIN-CONTAINING PROTEIN"/>
    <property type="match status" value="1"/>
</dbReference>
<dbReference type="GO" id="GO:0016787">
    <property type="term" value="F:hydrolase activity"/>
    <property type="evidence" value="ECO:0007669"/>
    <property type="project" value="UniProtKB-KW"/>
</dbReference>
<dbReference type="PANTHER" id="PTHR37017">
    <property type="entry name" value="AB HYDROLASE-1 DOMAIN-CONTAINING PROTEIN-RELATED"/>
    <property type="match status" value="1"/>
</dbReference>
<dbReference type="InterPro" id="IPR029058">
    <property type="entry name" value="AB_hydrolase_fold"/>
</dbReference>
<proteinExistence type="predicted"/>
<dbReference type="EMBL" id="JAJVCN010000001">
    <property type="protein sequence ID" value="MCE7004276.1"/>
    <property type="molecule type" value="Genomic_DNA"/>
</dbReference>
<dbReference type="InterPro" id="IPR000073">
    <property type="entry name" value="AB_hydrolase_1"/>
</dbReference>
<evidence type="ECO:0000313" key="3">
    <source>
        <dbReference type="Proteomes" id="UP001521150"/>
    </source>
</evidence>
<keyword evidence="3" id="KW-1185">Reference proteome</keyword>
<evidence type="ECO:0000259" key="1">
    <source>
        <dbReference type="Pfam" id="PF12697"/>
    </source>
</evidence>
<organism evidence="2 3">
    <name type="scientific">Kibdelosporangium philippinense</name>
    <dbReference type="NCBI Taxonomy" id="211113"/>
    <lineage>
        <taxon>Bacteria</taxon>
        <taxon>Bacillati</taxon>
        <taxon>Actinomycetota</taxon>
        <taxon>Actinomycetes</taxon>
        <taxon>Pseudonocardiales</taxon>
        <taxon>Pseudonocardiaceae</taxon>
        <taxon>Kibdelosporangium</taxon>
    </lineage>
</organism>
<protein>
    <submittedName>
        <fullName evidence="2">Alpha/beta hydrolase</fullName>
    </submittedName>
</protein>